<comment type="similarity">
    <text evidence="1 6">Belongs to the universal ribosomal protein uS3 family.</text>
</comment>
<dbReference type="InterPro" id="IPR001351">
    <property type="entry name" value="Ribosomal_uS3_C"/>
</dbReference>
<keyword evidence="4 6" id="KW-0687">Ribonucleoprotein</keyword>
<dbReference type="InterPro" id="IPR009019">
    <property type="entry name" value="KH_sf_prok-type"/>
</dbReference>
<comment type="caution">
    <text evidence="9">The sequence shown here is derived from an EMBL/GenBank/DDBJ whole genome shotgun (WGS) entry which is preliminary data.</text>
</comment>
<keyword evidence="3 6" id="KW-0689">Ribosomal protein</keyword>
<dbReference type="PROSITE" id="PS00548">
    <property type="entry name" value="RIBOSOMAL_S3"/>
    <property type="match status" value="1"/>
</dbReference>
<gene>
    <name evidence="9" type="ORF">HAX54_014901</name>
</gene>
<dbReference type="NCBIfam" id="NF003219">
    <property type="entry name" value="PRK04191.1"/>
    <property type="match status" value="1"/>
</dbReference>
<dbReference type="Pfam" id="PF07650">
    <property type="entry name" value="KH_2"/>
    <property type="match status" value="1"/>
</dbReference>
<name>A0ABS8RZ59_DATST</name>
<dbReference type="NCBIfam" id="TIGR01008">
    <property type="entry name" value="uS3_euk_arch"/>
    <property type="match status" value="1"/>
</dbReference>
<evidence type="ECO:0000313" key="9">
    <source>
        <dbReference type="EMBL" id="MCD7452061.1"/>
    </source>
</evidence>
<dbReference type="InterPro" id="IPR004044">
    <property type="entry name" value="KH_dom_type_2"/>
</dbReference>
<dbReference type="Proteomes" id="UP000823775">
    <property type="component" value="Unassembled WGS sequence"/>
</dbReference>
<evidence type="ECO:0000256" key="4">
    <source>
        <dbReference type="ARBA" id="ARBA00023274"/>
    </source>
</evidence>
<dbReference type="SUPFAM" id="SSF54821">
    <property type="entry name" value="Ribosomal protein S3 C-terminal domain"/>
    <property type="match status" value="1"/>
</dbReference>
<dbReference type="Pfam" id="PF24818">
    <property type="entry name" value="PH_TRF2_HOY1"/>
    <property type="match status" value="1"/>
</dbReference>
<feature type="region of interest" description="Disordered" evidence="7">
    <location>
        <begin position="692"/>
        <end position="711"/>
    </location>
</feature>
<protein>
    <recommendedName>
        <fullName evidence="8">KH type-2 domain-containing protein</fullName>
    </recommendedName>
</protein>
<dbReference type="InterPro" id="IPR057939">
    <property type="entry name" value="TRF2_HOY1_PH"/>
</dbReference>
<dbReference type="PANTHER" id="PTHR33494:SF27">
    <property type="entry name" value="ATP-DEPENDENT DNA HELICASE"/>
    <property type="match status" value="1"/>
</dbReference>
<evidence type="ECO:0000256" key="1">
    <source>
        <dbReference type="ARBA" id="ARBA00010761"/>
    </source>
</evidence>
<evidence type="ECO:0000259" key="8">
    <source>
        <dbReference type="PROSITE" id="PS50823"/>
    </source>
</evidence>
<evidence type="ECO:0000256" key="3">
    <source>
        <dbReference type="ARBA" id="ARBA00022980"/>
    </source>
</evidence>
<dbReference type="InterPro" id="IPR036419">
    <property type="entry name" value="Ribosomal_S3_C_sf"/>
</dbReference>
<keyword evidence="2 5" id="KW-0694">RNA-binding</keyword>
<reference evidence="9 10" key="1">
    <citation type="journal article" date="2021" name="BMC Genomics">
        <title>Datura genome reveals duplications of psychoactive alkaloid biosynthetic genes and high mutation rate following tissue culture.</title>
        <authorList>
            <person name="Rajewski A."/>
            <person name="Carter-House D."/>
            <person name="Stajich J."/>
            <person name="Litt A."/>
        </authorList>
    </citation>
    <scope>NUCLEOTIDE SEQUENCE [LARGE SCALE GENOMIC DNA]</scope>
    <source>
        <strain evidence="9">AR-01</strain>
    </source>
</reference>
<dbReference type="CDD" id="cd02413">
    <property type="entry name" value="KH-II_40S_S3"/>
    <property type="match status" value="1"/>
</dbReference>
<feature type="compositionally biased region" description="Low complexity" evidence="7">
    <location>
        <begin position="514"/>
        <end position="531"/>
    </location>
</feature>
<dbReference type="Pfam" id="PF00189">
    <property type="entry name" value="Ribosomal_S3_C"/>
    <property type="match status" value="1"/>
</dbReference>
<organism evidence="9 10">
    <name type="scientific">Datura stramonium</name>
    <name type="common">Jimsonweed</name>
    <name type="synonym">Common thornapple</name>
    <dbReference type="NCBI Taxonomy" id="4076"/>
    <lineage>
        <taxon>Eukaryota</taxon>
        <taxon>Viridiplantae</taxon>
        <taxon>Streptophyta</taxon>
        <taxon>Embryophyta</taxon>
        <taxon>Tracheophyta</taxon>
        <taxon>Spermatophyta</taxon>
        <taxon>Magnoliopsida</taxon>
        <taxon>eudicotyledons</taxon>
        <taxon>Gunneridae</taxon>
        <taxon>Pentapetalae</taxon>
        <taxon>asterids</taxon>
        <taxon>lamiids</taxon>
        <taxon>Solanales</taxon>
        <taxon>Solanaceae</taxon>
        <taxon>Solanoideae</taxon>
        <taxon>Datureae</taxon>
        <taxon>Datura</taxon>
    </lineage>
</organism>
<evidence type="ECO:0000256" key="6">
    <source>
        <dbReference type="RuleBase" id="RU003624"/>
    </source>
</evidence>
<evidence type="ECO:0000256" key="7">
    <source>
        <dbReference type="SAM" id="MobiDB-lite"/>
    </source>
</evidence>
<keyword evidence="10" id="KW-1185">Reference proteome</keyword>
<dbReference type="PROSITE" id="PS50823">
    <property type="entry name" value="KH_TYPE_2"/>
    <property type="match status" value="1"/>
</dbReference>
<feature type="region of interest" description="Disordered" evidence="7">
    <location>
        <begin position="502"/>
        <end position="532"/>
    </location>
</feature>
<dbReference type="EMBL" id="JACEIK010000194">
    <property type="protein sequence ID" value="MCD7452061.1"/>
    <property type="molecule type" value="Genomic_DNA"/>
</dbReference>
<dbReference type="InterPro" id="IPR018280">
    <property type="entry name" value="Ribosomal_uS3_CS"/>
</dbReference>
<evidence type="ECO:0000256" key="2">
    <source>
        <dbReference type="ARBA" id="ARBA00022884"/>
    </source>
</evidence>
<feature type="domain" description="KH type-2" evidence="8">
    <location>
        <begin position="21"/>
        <end position="92"/>
    </location>
</feature>
<dbReference type="InterPro" id="IPR005703">
    <property type="entry name" value="Ribosomal_uS3_euk/arc"/>
</dbReference>
<dbReference type="PANTHER" id="PTHR33494">
    <property type="entry name" value="OS02G0793800 PROTEIN"/>
    <property type="match status" value="1"/>
</dbReference>
<proteinExistence type="inferred from homology"/>
<dbReference type="InterPro" id="IPR015946">
    <property type="entry name" value="KH_dom-like_a/b"/>
</dbReference>
<dbReference type="SUPFAM" id="SSF54814">
    <property type="entry name" value="Prokaryotic type KH domain (KH-domain type II)"/>
    <property type="match status" value="1"/>
</dbReference>
<dbReference type="Gene3D" id="3.30.1140.32">
    <property type="entry name" value="Ribosomal protein S3, C-terminal domain"/>
    <property type="match status" value="1"/>
</dbReference>
<evidence type="ECO:0000256" key="5">
    <source>
        <dbReference type="PROSITE-ProRule" id="PRU00118"/>
    </source>
</evidence>
<sequence>MTTQISKKRKFVADGVFFAELNEVLTRELAEDGYSGVEVRVTPMRTEIIIRATRTQNVLGEKGRRIRELTSVVQKRFNFEENTVELYAEKVNNRGLCAIAQAESLRYKLLGGLAVRRACYGVLRFVMESGAKGCEVIVSGKLRAQRAKSMKFKDGYMISSGQPVKEYIDSAVRHVLLRQGVLGIKVKIMLDWDPKGKQGPMTPLPDLVTIHPPKEEEEFVPPPMIAAPAIEARVTGKFSGESGKENEEFVSEDRKWDVGDDEFPVPPPEYNPLDEPSPLGLRLKKSPSLLDLIQMRLSQNNASSIAPSVPENPPVVSNRETRGAATSVAADKLKASNFSGSLLRIGSWEYASRYEGDLVAKCYFAKHKLVWEILEGGLKSKIEIQWSDIMGLKASCPDNGAGSLTLVLARQPLFFRETNPQPRKHTLWQATSDFTDGQASLNRQHFLQCPPGVLNKHYEKLIQCDVRLNFLSQQPELALESPYFDTKATVFENLDELNAHGLDPVGSGKGSPLSSIQDAASPAAAQSSSVSFEQPDLLGATSERLSRDAPSPSSVMDTHAVGENTNSGGYNAHGMRNLEQLKVPGLRPSMSMTDLVSHIENCISQQINSGNLQSGDALECKGMLEDIAQMWLSDTQCTPASDEKSLMKKVNSLCCLLQDPTASHEPQLNEENLLQKPVQSDDACCSSSACESEGNDGENAKDFSGGKPIPSIPRRDSLGDLLLHLPRIASLPKFLFNIAEDDENQAR</sequence>
<evidence type="ECO:0000313" key="10">
    <source>
        <dbReference type="Proteomes" id="UP000823775"/>
    </source>
</evidence>
<dbReference type="Gene3D" id="3.30.300.20">
    <property type="match status" value="1"/>
</dbReference>
<accession>A0ABS8RZ59</accession>